<reference evidence="1 2" key="1">
    <citation type="submission" date="2022-03" db="EMBL/GenBank/DDBJ databases">
        <authorList>
            <person name="Nunn A."/>
            <person name="Chopra R."/>
            <person name="Nunn A."/>
            <person name="Contreras Garrido A."/>
        </authorList>
    </citation>
    <scope>NUCLEOTIDE SEQUENCE [LARGE SCALE GENOMIC DNA]</scope>
</reference>
<dbReference type="EMBL" id="OU466858">
    <property type="protein sequence ID" value="CAH2046698.1"/>
    <property type="molecule type" value="Genomic_DNA"/>
</dbReference>
<evidence type="ECO:0000313" key="2">
    <source>
        <dbReference type="Proteomes" id="UP000836841"/>
    </source>
</evidence>
<dbReference type="AlphaFoldDB" id="A0AAU9RTW1"/>
<sequence>SDEDQEIDHKSLNNLMRCESNEEANVNSKSSLGQHFGVDEGIKQLQLVVKKEKQGDVAGLQEAAGTRFSQFELIGRGSFGDVYNGECHRTHFMCLPYSYDELLPLFIRFDTDLNKEKNQGLTGAIETRKQGTAVITGASFGLGLATAKLLADKLKFQIQH</sequence>
<keyword evidence="2" id="KW-1185">Reference proteome</keyword>
<organism evidence="1 2">
    <name type="scientific">Thlaspi arvense</name>
    <name type="common">Field penny-cress</name>
    <dbReference type="NCBI Taxonomy" id="13288"/>
    <lineage>
        <taxon>Eukaryota</taxon>
        <taxon>Viridiplantae</taxon>
        <taxon>Streptophyta</taxon>
        <taxon>Embryophyta</taxon>
        <taxon>Tracheophyta</taxon>
        <taxon>Spermatophyta</taxon>
        <taxon>Magnoliopsida</taxon>
        <taxon>eudicotyledons</taxon>
        <taxon>Gunneridae</taxon>
        <taxon>Pentapetalae</taxon>
        <taxon>rosids</taxon>
        <taxon>malvids</taxon>
        <taxon>Brassicales</taxon>
        <taxon>Brassicaceae</taxon>
        <taxon>Thlaspideae</taxon>
        <taxon>Thlaspi</taxon>
    </lineage>
</organism>
<evidence type="ECO:0000313" key="1">
    <source>
        <dbReference type="EMBL" id="CAH2046698.1"/>
    </source>
</evidence>
<feature type="non-terminal residue" evidence="1">
    <location>
        <position position="1"/>
    </location>
</feature>
<gene>
    <name evidence="1" type="ORF">TAV2_LOCUS6881</name>
</gene>
<accession>A0AAU9RTW1</accession>
<proteinExistence type="predicted"/>
<protein>
    <submittedName>
        <fullName evidence="1">Uncharacterized protein</fullName>
    </submittedName>
</protein>
<dbReference type="Proteomes" id="UP000836841">
    <property type="component" value="Chromosome 2"/>
</dbReference>
<name>A0AAU9RTW1_THLAR</name>